<reference evidence="1 2" key="1">
    <citation type="submission" date="2019-07" db="EMBL/GenBank/DDBJ databases">
        <title>Whole genome shotgun sequence of Methylobacterium haplocladii NBRC 107714.</title>
        <authorList>
            <person name="Hosoyama A."/>
            <person name="Uohara A."/>
            <person name="Ohji S."/>
            <person name="Ichikawa N."/>
        </authorList>
    </citation>
    <scope>NUCLEOTIDE SEQUENCE [LARGE SCALE GENOMIC DNA]</scope>
    <source>
        <strain evidence="1 2">NBRC 107714</strain>
    </source>
</reference>
<sequence>MAKVRAAGQWAIGPSGVAVQSCLRIPSAIAPLQKGQESDSLSSTRGASMIPLGDAGANSNIDVLPRYLILVGVQMSANVIEMKIVRIEQRRSL</sequence>
<evidence type="ECO:0000313" key="2">
    <source>
        <dbReference type="Proteomes" id="UP000321258"/>
    </source>
</evidence>
<dbReference type="AlphaFoldDB" id="A0A512IMN9"/>
<evidence type="ECO:0000313" key="1">
    <source>
        <dbReference type="EMBL" id="GEO98918.1"/>
    </source>
</evidence>
<accession>A0A512IMN9</accession>
<dbReference type="Proteomes" id="UP000321258">
    <property type="component" value="Unassembled WGS sequence"/>
</dbReference>
<protein>
    <submittedName>
        <fullName evidence="1">Uncharacterized protein</fullName>
    </submittedName>
</protein>
<proteinExistence type="predicted"/>
<dbReference type="EMBL" id="BJZT01000012">
    <property type="protein sequence ID" value="GEO98918.1"/>
    <property type="molecule type" value="Genomic_DNA"/>
</dbReference>
<comment type="caution">
    <text evidence="1">The sequence shown here is derived from an EMBL/GenBank/DDBJ whole genome shotgun (WGS) entry which is preliminary data.</text>
</comment>
<name>A0A512IMN9_9HYPH</name>
<dbReference type="PROSITE" id="PS51257">
    <property type="entry name" value="PROKAR_LIPOPROTEIN"/>
    <property type="match status" value="1"/>
</dbReference>
<gene>
    <name evidence="1" type="ORF">MHA02_13060</name>
</gene>
<keyword evidence="2" id="KW-1185">Reference proteome</keyword>
<organism evidence="1 2">
    <name type="scientific">Methylobacterium haplocladii</name>
    <dbReference type="NCBI Taxonomy" id="1176176"/>
    <lineage>
        <taxon>Bacteria</taxon>
        <taxon>Pseudomonadati</taxon>
        <taxon>Pseudomonadota</taxon>
        <taxon>Alphaproteobacteria</taxon>
        <taxon>Hyphomicrobiales</taxon>
        <taxon>Methylobacteriaceae</taxon>
        <taxon>Methylobacterium</taxon>
    </lineage>
</organism>